<evidence type="ECO:0000256" key="2">
    <source>
        <dbReference type="SAM" id="SignalP"/>
    </source>
</evidence>
<name>A0ABD3N804_9STRA</name>
<dbReference type="AlphaFoldDB" id="A0ABD3N804"/>
<dbReference type="PROSITE" id="PS51257">
    <property type="entry name" value="PROKAR_LIPOPROTEIN"/>
    <property type="match status" value="1"/>
</dbReference>
<organism evidence="3 4">
    <name type="scientific">Discostella pseudostelligera</name>
    <dbReference type="NCBI Taxonomy" id="259834"/>
    <lineage>
        <taxon>Eukaryota</taxon>
        <taxon>Sar</taxon>
        <taxon>Stramenopiles</taxon>
        <taxon>Ochrophyta</taxon>
        <taxon>Bacillariophyta</taxon>
        <taxon>Coscinodiscophyceae</taxon>
        <taxon>Thalassiosirophycidae</taxon>
        <taxon>Stephanodiscales</taxon>
        <taxon>Stephanodiscaceae</taxon>
        <taxon>Discostella</taxon>
    </lineage>
</organism>
<keyword evidence="1" id="KW-0472">Membrane</keyword>
<evidence type="ECO:0000256" key="1">
    <source>
        <dbReference type="SAM" id="Phobius"/>
    </source>
</evidence>
<protein>
    <submittedName>
        <fullName evidence="3">Uncharacterized protein</fullName>
    </submittedName>
</protein>
<feature type="signal peptide" evidence="2">
    <location>
        <begin position="1"/>
        <end position="20"/>
    </location>
</feature>
<keyword evidence="1" id="KW-0812">Transmembrane</keyword>
<evidence type="ECO:0000313" key="3">
    <source>
        <dbReference type="EMBL" id="KAL3768810.1"/>
    </source>
</evidence>
<comment type="caution">
    <text evidence="3">The sequence shown here is derived from an EMBL/GenBank/DDBJ whole genome shotgun (WGS) entry which is preliminary data.</text>
</comment>
<sequence>MKNCQTVAILIAALIACASAFAPVAPTTRSPSVKAIKPLAAVPKDSEASAKDQKAAAVAAFATAMAPFAAQAADIDQGVVVGYGAGLVACVVSLAVGFAIGYGTLVKP</sequence>
<dbReference type="Proteomes" id="UP001530293">
    <property type="component" value="Unassembled WGS sequence"/>
</dbReference>
<feature type="chain" id="PRO_5044820956" evidence="2">
    <location>
        <begin position="21"/>
        <end position="108"/>
    </location>
</feature>
<accession>A0ABD3N804</accession>
<proteinExistence type="predicted"/>
<feature type="transmembrane region" description="Helical" evidence="1">
    <location>
        <begin position="83"/>
        <end position="105"/>
    </location>
</feature>
<evidence type="ECO:0000313" key="4">
    <source>
        <dbReference type="Proteomes" id="UP001530293"/>
    </source>
</evidence>
<keyword evidence="1" id="KW-1133">Transmembrane helix</keyword>
<keyword evidence="4" id="KW-1185">Reference proteome</keyword>
<reference evidence="3 4" key="1">
    <citation type="submission" date="2024-10" db="EMBL/GenBank/DDBJ databases">
        <title>Updated reference genomes for cyclostephanoid diatoms.</title>
        <authorList>
            <person name="Roberts W.R."/>
            <person name="Alverson A.J."/>
        </authorList>
    </citation>
    <scope>NUCLEOTIDE SEQUENCE [LARGE SCALE GENOMIC DNA]</scope>
    <source>
        <strain evidence="3 4">AJA232-27</strain>
    </source>
</reference>
<gene>
    <name evidence="3" type="ORF">ACHAWU_006911</name>
</gene>
<dbReference type="EMBL" id="JALLBG020000062">
    <property type="protein sequence ID" value="KAL3768810.1"/>
    <property type="molecule type" value="Genomic_DNA"/>
</dbReference>
<keyword evidence="2" id="KW-0732">Signal</keyword>